<dbReference type="AlphaFoldDB" id="A0A7W4Z683"/>
<dbReference type="Gene3D" id="3.40.50.1820">
    <property type="entry name" value="alpha/beta hydrolase"/>
    <property type="match status" value="1"/>
</dbReference>
<dbReference type="GO" id="GO:0016787">
    <property type="term" value="F:hydrolase activity"/>
    <property type="evidence" value="ECO:0007669"/>
    <property type="project" value="UniProtKB-KW"/>
</dbReference>
<reference evidence="3 4" key="1">
    <citation type="submission" date="2020-08" db="EMBL/GenBank/DDBJ databases">
        <title>Genomic Encyclopedia of Type Strains, Phase III (KMG-III): the genomes of soil and plant-associated and newly described type strains.</title>
        <authorList>
            <person name="Whitman W."/>
        </authorList>
    </citation>
    <scope>NUCLEOTIDE SEQUENCE [LARGE SCALE GENOMIC DNA]</scope>
    <source>
        <strain evidence="3 4">CECT 8654</strain>
    </source>
</reference>
<dbReference type="GO" id="GO:0016020">
    <property type="term" value="C:membrane"/>
    <property type="evidence" value="ECO:0007669"/>
    <property type="project" value="TreeGrafter"/>
</dbReference>
<proteinExistence type="predicted"/>
<dbReference type="Pfam" id="PF00561">
    <property type="entry name" value="Abhydrolase_1"/>
    <property type="match status" value="1"/>
</dbReference>
<dbReference type="RefSeq" id="WP_183410736.1">
    <property type="nucleotide sequence ID" value="NZ_JACHWY010000002.1"/>
</dbReference>
<evidence type="ECO:0000259" key="2">
    <source>
        <dbReference type="Pfam" id="PF00561"/>
    </source>
</evidence>
<accession>A0A7W4Z683</accession>
<dbReference type="EMBL" id="JACHWY010000002">
    <property type="protein sequence ID" value="MBB3047988.1"/>
    <property type="molecule type" value="Genomic_DNA"/>
</dbReference>
<protein>
    <submittedName>
        <fullName evidence="3">Pimeloyl-ACP methyl ester carboxylesterase</fullName>
    </submittedName>
</protein>
<dbReference type="SUPFAM" id="SSF53474">
    <property type="entry name" value="alpha/beta-Hydrolases"/>
    <property type="match status" value="1"/>
</dbReference>
<evidence type="ECO:0000313" key="3">
    <source>
        <dbReference type="EMBL" id="MBB3047988.1"/>
    </source>
</evidence>
<evidence type="ECO:0000313" key="4">
    <source>
        <dbReference type="Proteomes" id="UP000537130"/>
    </source>
</evidence>
<dbReference type="InterPro" id="IPR050266">
    <property type="entry name" value="AB_hydrolase_sf"/>
</dbReference>
<comment type="caution">
    <text evidence="3">The sequence shown here is derived from an EMBL/GenBank/DDBJ whole genome shotgun (WGS) entry which is preliminary data.</text>
</comment>
<gene>
    <name evidence="3" type="ORF">FHR99_002254</name>
</gene>
<sequence length="265" mass="28852">MIRRAYCDIASGQIHYRYAGDASKTPLILLHQSPSSSIMYETLMRELGNDYWLLAPDTPGFGQSDPLAEPVSIAAYADAIQQFCTALRIEQALLFGHHTGASVAVQLAYDNPELSLAMALSGPTLLSDALKAALPGKAKPFPLTEDGSHLLGMWQRMRDKEPDAPLALSLRETLLGLEVGDAYPEAYRAVIDQPFGDQLKALECPVLVFAGTGDPLYGMLDEAAQLLKHGEKQEIDGARTYACDLHAKTIGDMLKDFFRRNAGKA</sequence>
<dbReference type="PANTHER" id="PTHR43798:SF31">
    <property type="entry name" value="AB HYDROLASE SUPERFAMILY PROTEIN YCLE"/>
    <property type="match status" value="1"/>
</dbReference>
<keyword evidence="1" id="KW-0378">Hydrolase</keyword>
<organism evidence="3 4">
    <name type="scientific">Litorivivens lipolytica</name>
    <dbReference type="NCBI Taxonomy" id="1524264"/>
    <lineage>
        <taxon>Bacteria</taxon>
        <taxon>Pseudomonadati</taxon>
        <taxon>Pseudomonadota</taxon>
        <taxon>Gammaproteobacteria</taxon>
        <taxon>Litorivivens</taxon>
    </lineage>
</organism>
<feature type="domain" description="AB hydrolase-1" evidence="2">
    <location>
        <begin position="26"/>
        <end position="241"/>
    </location>
</feature>
<name>A0A7W4Z683_9GAMM</name>
<dbReference type="Proteomes" id="UP000537130">
    <property type="component" value="Unassembled WGS sequence"/>
</dbReference>
<keyword evidence="4" id="KW-1185">Reference proteome</keyword>
<dbReference type="InterPro" id="IPR000073">
    <property type="entry name" value="AB_hydrolase_1"/>
</dbReference>
<dbReference type="PANTHER" id="PTHR43798">
    <property type="entry name" value="MONOACYLGLYCEROL LIPASE"/>
    <property type="match status" value="1"/>
</dbReference>
<evidence type="ECO:0000256" key="1">
    <source>
        <dbReference type="ARBA" id="ARBA00022801"/>
    </source>
</evidence>
<dbReference type="InterPro" id="IPR029058">
    <property type="entry name" value="AB_hydrolase_fold"/>
</dbReference>